<dbReference type="EMBL" id="KZ107846">
    <property type="protein sequence ID" value="OSS48367.1"/>
    <property type="molecule type" value="Genomic_DNA"/>
</dbReference>
<dbReference type="Proteomes" id="UP000193240">
    <property type="component" value="Unassembled WGS sequence"/>
</dbReference>
<keyword evidence="2" id="KW-1185">Reference proteome</keyword>
<evidence type="ECO:0000313" key="1">
    <source>
        <dbReference type="EMBL" id="OSS48367.1"/>
    </source>
</evidence>
<gene>
    <name evidence="1" type="ORF">B5807_07624</name>
</gene>
<dbReference type="AlphaFoldDB" id="A0A1Y2LYU7"/>
<proteinExistence type="predicted"/>
<protein>
    <submittedName>
        <fullName evidence="1">Uncharacterized protein</fullName>
    </submittedName>
</protein>
<organism evidence="1 2">
    <name type="scientific">Epicoccum nigrum</name>
    <name type="common">Soil fungus</name>
    <name type="synonym">Epicoccum purpurascens</name>
    <dbReference type="NCBI Taxonomy" id="105696"/>
    <lineage>
        <taxon>Eukaryota</taxon>
        <taxon>Fungi</taxon>
        <taxon>Dikarya</taxon>
        <taxon>Ascomycota</taxon>
        <taxon>Pezizomycotina</taxon>
        <taxon>Dothideomycetes</taxon>
        <taxon>Pleosporomycetidae</taxon>
        <taxon>Pleosporales</taxon>
        <taxon>Pleosporineae</taxon>
        <taxon>Didymellaceae</taxon>
        <taxon>Epicoccum</taxon>
    </lineage>
</organism>
<reference evidence="1 2" key="1">
    <citation type="journal article" date="2017" name="Genome Announc.">
        <title>Genome sequence of the saprophytic ascomycete Epicoccum nigrum ICMP 19927 strain isolated from New Zealand.</title>
        <authorList>
            <person name="Fokin M."/>
            <person name="Fleetwood D."/>
            <person name="Weir B.S."/>
            <person name="Villas-Boas S.G."/>
        </authorList>
    </citation>
    <scope>NUCLEOTIDE SEQUENCE [LARGE SCALE GENOMIC DNA]</scope>
    <source>
        <strain evidence="1 2">ICMP 19927</strain>
    </source>
</reference>
<evidence type="ECO:0000313" key="2">
    <source>
        <dbReference type="Proteomes" id="UP000193240"/>
    </source>
</evidence>
<name>A0A1Y2LYU7_EPING</name>
<accession>A0A1Y2LYU7</accession>
<dbReference type="InParanoid" id="A0A1Y2LYU7"/>
<sequence length="311" mass="35424">MRLSRSIANTSIASGSRLLALPAEIRNQIYHYAIIDAKTEPEPRLLDFPHTQDEQHLSHAGQTMDWRLHQKLWRGLAQTCRQLRSEYLSMQIPYDVHVSIKELESYVRFIDLQARPQHAGNVQGRIVLHVDKHVPWGYDIYSALMLLRSSPQLNVRWYGSWLVSCGIAMGNQGLAEIVLSTKFLEYIATSATEVWIIPNTRDVELAEGDCKLPFTGIREVSIKLKPEIEERLMRSNDAETWVDPGAKLVWLEDLGASKDYLYGFMPKIEPTLSCCGFICDWSQEFSEVSFPDFDFAAFLAEGQQTLEDTGA</sequence>